<dbReference type="InterPro" id="IPR035234">
    <property type="entry name" value="IgGFc-bd_N"/>
</dbReference>
<comment type="caution">
    <text evidence="3">The sequence shown here is derived from an EMBL/GenBank/DDBJ whole genome shotgun (WGS) entry which is preliminary data.</text>
</comment>
<evidence type="ECO:0000313" key="3">
    <source>
        <dbReference type="EMBL" id="MCD1118021.1"/>
    </source>
</evidence>
<feature type="domain" description="IgGFc-binding protein N-terminal" evidence="2">
    <location>
        <begin position="133"/>
        <end position="453"/>
    </location>
</feature>
<evidence type="ECO:0000313" key="4">
    <source>
        <dbReference type="Proteomes" id="UP001108025"/>
    </source>
</evidence>
<evidence type="ECO:0000256" key="1">
    <source>
        <dbReference type="SAM" id="SignalP"/>
    </source>
</evidence>
<feature type="signal peptide" evidence="1">
    <location>
        <begin position="1"/>
        <end position="19"/>
    </location>
</feature>
<proteinExistence type="predicted"/>
<dbReference type="Pfam" id="PF17517">
    <property type="entry name" value="IgGFc_binding"/>
    <property type="match status" value="1"/>
</dbReference>
<gene>
    <name evidence="3" type="ORF">LO744_14255</name>
</gene>
<dbReference type="Proteomes" id="UP001108025">
    <property type="component" value="Unassembled WGS sequence"/>
</dbReference>
<dbReference type="Pfam" id="PF13585">
    <property type="entry name" value="CHU_C"/>
    <property type="match status" value="1"/>
</dbReference>
<dbReference type="InterPro" id="IPR026341">
    <property type="entry name" value="T9SS_type_B"/>
</dbReference>
<dbReference type="NCBIfam" id="TIGR04131">
    <property type="entry name" value="Bac_Flav_CTERM"/>
    <property type="match status" value="1"/>
</dbReference>
<dbReference type="EMBL" id="JAJNAY010000001">
    <property type="protein sequence ID" value="MCD1118021.1"/>
    <property type="molecule type" value="Genomic_DNA"/>
</dbReference>
<organism evidence="3 4">
    <name type="scientific">Chryseobacterium turcicum</name>
    <dbReference type="NCBI Taxonomy" id="2898076"/>
    <lineage>
        <taxon>Bacteria</taxon>
        <taxon>Pseudomonadati</taxon>
        <taxon>Bacteroidota</taxon>
        <taxon>Flavobacteriia</taxon>
        <taxon>Flavobacteriales</taxon>
        <taxon>Weeksellaceae</taxon>
        <taxon>Chryseobacterium group</taxon>
        <taxon>Chryseobacterium</taxon>
    </lineage>
</organism>
<protein>
    <submittedName>
        <fullName evidence="3">Gliding motility-associated C-terminal domain-containing protein</fullName>
    </submittedName>
</protein>
<dbReference type="AlphaFoldDB" id="A0A9Q3V4P3"/>
<evidence type="ECO:0000259" key="2">
    <source>
        <dbReference type="Pfam" id="PF17517"/>
    </source>
</evidence>
<dbReference type="RefSeq" id="WP_230670260.1">
    <property type="nucleotide sequence ID" value="NZ_JAJNAY010000001.1"/>
</dbReference>
<keyword evidence="1" id="KW-0732">Signal</keyword>
<reference evidence="3" key="1">
    <citation type="submission" date="2021-11" db="EMBL/GenBank/DDBJ databases">
        <title>Description of novel Chryseobacterium species.</title>
        <authorList>
            <person name="Saticioglu I.B."/>
            <person name="Ay H."/>
            <person name="Altun S."/>
            <person name="Duman M."/>
        </authorList>
    </citation>
    <scope>NUCLEOTIDE SEQUENCE</scope>
    <source>
        <strain evidence="3">C-17</strain>
    </source>
</reference>
<feature type="chain" id="PRO_5040166518" evidence="1">
    <location>
        <begin position="20"/>
        <end position="881"/>
    </location>
</feature>
<name>A0A9Q3V4P3_9FLAO</name>
<sequence>MARFLFLFLFFLTTHSVFAQKDKEHWFAPMMSRNSLVATNNRQALYFSTDSATPFPVTIYSNNTAIGTVTISNGNPGVFTVPVDLIIAYQQSEVFKVTTRGLHAKADIPFMADLRVSDVGHGEIITSKGKSGIGNKFYAVYAPITNTSTSTNSTHNFTCGILATEDNTVVTVSGYSSTVHFSNGTTGVTNPTLTFTLNKGQSYIIEGRSNITANRAGFIGAKIVSTKPISLNNGNFVGQYSLPNNTIFDGPDITIDQSVPVERLGNEYILVKGMGKIAKETEGAIIVATEDNTQIFINNNTIAVATLNEGQFYRVTATNYINQGNNHYNMYIKTSKKVYVYHLVAGLEASNATGSFNFVPPIGCIQSKKIDEIPKVDDLPRVSSAFPLPLLNMKLNILTQTGANLTVNGVTPTLLEGPYTVAGNPNWVTYSLTEISGNVKINSDKPVSAEVIGGSLFLGYSGYYVEDASCQHESTKTMNVCDNNQIIIPEFTLSTQLYVPSSVIITTPPQNGTATVNPTTGVINYISTPGYVGTDTIVYRFCGNNPVSTDCEQVTLTLNMVESPIVTNAVLRTCFLESNIATGQFNLTLATVSTQLGIIKKYYPSDTDAVNGTNEILIPDNYVAPNGVVYVKVINANGCYKISKITLVVFPPTQSLILVDKIICIEDKTTLDAGPGFDGYQWSTGATTQTISDVTVGTYWVRLKTGECWTKQNVKVYSSEQPVITNVDITTNTVTVYATGGTPPYKYSIDNTNWQDANIFTNVPRGSEIIYLKDAYDCNPITVEITIPNIINAITPNNDGINDLLDYSALAHKENLKFSVFDRYGLKVFDSHKNTGYTWDGSYNGRKITTGTYWYYLSWTESKFKKTEVKYSGWVLVKNRP</sequence>
<accession>A0A9Q3V4P3</accession>
<keyword evidence="4" id="KW-1185">Reference proteome</keyword>